<dbReference type="Proteomes" id="UP000304148">
    <property type="component" value="Chromosome"/>
</dbReference>
<dbReference type="InterPro" id="IPR039506">
    <property type="entry name" value="SPOB_a"/>
</dbReference>
<dbReference type="PANTHER" id="PTHR43065">
    <property type="entry name" value="SENSOR HISTIDINE KINASE"/>
    <property type="match status" value="1"/>
</dbReference>
<dbReference type="Pfam" id="PF17203">
    <property type="entry name" value="sCache_3_2"/>
    <property type="match status" value="1"/>
</dbReference>
<keyword evidence="10" id="KW-0067">ATP-binding</keyword>
<dbReference type="SMART" id="SM00091">
    <property type="entry name" value="PAS"/>
    <property type="match status" value="1"/>
</dbReference>
<keyword evidence="5" id="KW-0597">Phosphoprotein</keyword>
<dbReference type="GO" id="GO:0005886">
    <property type="term" value="C:plasma membrane"/>
    <property type="evidence" value="ECO:0007669"/>
    <property type="project" value="UniProtKB-SubCell"/>
</dbReference>
<keyword evidence="12" id="KW-0902">Two-component regulatory system</keyword>
<evidence type="ECO:0000256" key="11">
    <source>
        <dbReference type="ARBA" id="ARBA00022989"/>
    </source>
</evidence>
<evidence type="ECO:0000256" key="5">
    <source>
        <dbReference type="ARBA" id="ARBA00022553"/>
    </source>
</evidence>
<evidence type="ECO:0000256" key="13">
    <source>
        <dbReference type="ARBA" id="ARBA00023136"/>
    </source>
</evidence>
<evidence type="ECO:0000256" key="12">
    <source>
        <dbReference type="ARBA" id="ARBA00023012"/>
    </source>
</evidence>
<dbReference type="EC" id="2.7.13.3" evidence="3"/>
<protein>
    <recommendedName>
        <fullName evidence="3">histidine kinase</fullName>
        <ecNumber evidence="3">2.7.13.3</ecNumber>
    </recommendedName>
</protein>
<comment type="catalytic activity">
    <reaction evidence="1">
        <text>ATP + protein L-histidine = ADP + protein N-phospho-L-histidine.</text>
        <dbReference type="EC" id="2.7.13.3"/>
    </reaction>
</comment>
<evidence type="ECO:0000256" key="2">
    <source>
        <dbReference type="ARBA" id="ARBA00004651"/>
    </source>
</evidence>
<dbReference type="GO" id="GO:0005524">
    <property type="term" value="F:ATP binding"/>
    <property type="evidence" value="ECO:0007669"/>
    <property type="project" value="UniProtKB-KW"/>
</dbReference>
<proteinExistence type="predicted"/>
<keyword evidence="11 14" id="KW-1133">Transmembrane helix</keyword>
<evidence type="ECO:0000256" key="4">
    <source>
        <dbReference type="ARBA" id="ARBA00022475"/>
    </source>
</evidence>
<dbReference type="Gene3D" id="3.30.565.10">
    <property type="entry name" value="Histidine kinase-like ATPase, C-terminal domain"/>
    <property type="match status" value="1"/>
</dbReference>
<evidence type="ECO:0000256" key="3">
    <source>
        <dbReference type="ARBA" id="ARBA00012438"/>
    </source>
</evidence>
<keyword evidence="9 16" id="KW-0418">Kinase</keyword>
<keyword evidence="4" id="KW-1003">Cell membrane</keyword>
<organism evidence="16 17">
    <name type="scientific">Paenibacillus alvei</name>
    <name type="common">Bacillus alvei</name>
    <dbReference type="NCBI Taxonomy" id="44250"/>
    <lineage>
        <taxon>Bacteria</taxon>
        <taxon>Bacillati</taxon>
        <taxon>Bacillota</taxon>
        <taxon>Bacilli</taxon>
        <taxon>Bacillales</taxon>
        <taxon>Paenibacillaceae</taxon>
        <taxon>Paenibacillus</taxon>
    </lineage>
</organism>
<name>A0A383RB33_PAEAL</name>
<dbReference type="CDD" id="cd00130">
    <property type="entry name" value="PAS"/>
    <property type="match status" value="1"/>
</dbReference>
<dbReference type="Pfam" id="PF14689">
    <property type="entry name" value="SPOB_a"/>
    <property type="match status" value="1"/>
</dbReference>
<dbReference type="Gene3D" id="3.30.450.20">
    <property type="entry name" value="PAS domain"/>
    <property type="match status" value="2"/>
</dbReference>
<evidence type="ECO:0000256" key="7">
    <source>
        <dbReference type="ARBA" id="ARBA00022692"/>
    </source>
</evidence>
<keyword evidence="7 14" id="KW-0812">Transmembrane</keyword>
<keyword evidence="13 14" id="KW-0472">Membrane</keyword>
<dbReference type="InterPro" id="IPR000014">
    <property type="entry name" value="PAS"/>
</dbReference>
<feature type="transmembrane region" description="Helical" evidence="14">
    <location>
        <begin position="6"/>
        <end position="30"/>
    </location>
</feature>
<dbReference type="InterPro" id="IPR033463">
    <property type="entry name" value="sCache_3"/>
</dbReference>
<dbReference type="SMART" id="SM00387">
    <property type="entry name" value="HATPase_c"/>
    <property type="match status" value="1"/>
</dbReference>
<dbReference type="AlphaFoldDB" id="A0A383RB33"/>
<dbReference type="EMBL" id="LS992241">
    <property type="protein sequence ID" value="SYX84170.1"/>
    <property type="molecule type" value="Genomic_DNA"/>
</dbReference>
<dbReference type="PANTHER" id="PTHR43065:SF42">
    <property type="entry name" value="TWO-COMPONENT SENSOR PPRA"/>
    <property type="match status" value="1"/>
</dbReference>
<evidence type="ECO:0000313" key="17">
    <source>
        <dbReference type="Proteomes" id="UP000304148"/>
    </source>
</evidence>
<dbReference type="SUPFAM" id="SSF103190">
    <property type="entry name" value="Sensory domain-like"/>
    <property type="match status" value="1"/>
</dbReference>
<accession>A0A383RB33</accession>
<keyword evidence="6" id="KW-0808">Transferase</keyword>
<dbReference type="InterPro" id="IPR003594">
    <property type="entry name" value="HATPase_dom"/>
</dbReference>
<dbReference type="InterPro" id="IPR016120">
    <property type="entry name" value="Sig_transdc_His_kin_SpoOB"/>
</dbReference>
<evidence type="ECO:0000256" key="10">
    <source>
        <dbReference type="ARBA" id="ARBA00022840"/>
    </source>
</evidence>
<dbReference type="InterPro" id="IPR035965">
    <property type="entry name" value="PAS-like_dom_sf"/>
</dbReference>
<dbReference type="NCBIfam" id="TIGR00229">
    <property type="entry name" value="sensory_box"/>
    <property type="match status" value="1"/>
</dbReference>
<evidence type="ECO:0000256" key="1">
    <source>
        <dbReference type="ARBA" id="ARBA00000085"/>
    </source>
</evidence>
<dbReference type="Pfam" id="PF02518">
    <property type="entry name" value="HATPase_c"/>
    <property type="match status" value="1"/>
</dbReference>
<dbReference type="Pfam" id="PF13188">
    <property type="entry name" value="PAS_8"/>
    <property type="match status" value="1"/>
</dbReference>
<feature type="transmembrane region" description="Helical" evidence="14">
    <location>
        <begin position="171"/>
        <end position="191"/>
    </location>
</feature>
<evidence type="ECO:0000256" key="9">
    <source>
        <dbReference type="ARBA" id="ARBA00022777"/>
    </source>
</evidence>
<dbReference type="Gene3D" id="1.10.287.130">
    <property type="match status" value="1"/>
</dbReference>
<comment type="subcellular location">
    <subcellularLocation>
        <location evidence="2">Cell membrane</location>
        <topology evidence="2">Multi-pass membrane protein</topology>
    </subcellularLocation>
</comment>
<dbReference type="PRINTS" id="PR00344">
    <property type="entry name" value="BCTRLSENSOR"/>
</dbReference>
<dbReference type="GO" id="GO:0000155">
    <property type="term" value="F:phosphorelay sensor kinase activity"/>
    <property type="evidence" value="ECO:0007669"/>
    <property type="project" value="InterPro"/>
</dbReference>
<gene>
    <name evidence="16" type="primary">dctS</name>
    <name evidence="16" type="ORF">PBLR_12592</name>
</gene>
<dbReference type="PROSITE" id="PS50109">
    <property type="entry name" value="HIS_KIN"/>
    <property type="match status" value="1"/>
</dbReference>
<dbReference type="SUPFAM" id="SSF55890">
    <property type="entry name" value="Sporulation response regulatory protein Spo0B"/>
    <property type="match status" value="1"/>
</dbReference>
<reference evidence="17" key="1">
    <citation type="submission" date="2018-08" db="EMBL/GenBank/DDBJ databases">
        <authorList>
            <person name="Chevrot R."/>
        </authorList>
    </citation>
    <scope>NUCLEOTIDE SEQUENCE [LARGE SCALE GENOMIC DNA]</scope>
</reference>
<dbReference type="InterPro" id="IPR036890">
    <property type="entry name" value="HATPase_C_sf"/>
</dbReference>
<sequence length="534" mass="59548">MNRIGIYWKIILLSFGLVLFSLLIAVEVLLGSLTSVKEEGLRQRLITTAQTVANLPGVAEYINEQNGAEHIAPVADKIRMLNEAEYIVVLDMNRKRLSHPLSDRIGTYFSGDDADAAFAEHMYVSKVKGEAGVGLRAFVPIMNAKHEQVGVVMAGGLLPTMKDIFPEQLRSVMVMIILALSFGMMGSAMLAKHIKKEMYNLEPHEIATMFREHTAAFQAMHEGVIAIDSKERITIFNERAKHIFGVSKDVIGLNIWDVIPDSRLPEVLKVKMPLLNHELLVGDTLIWSNRIPIIEQGVTQGAIAIFQDRTEVTHMAEELTGVREFVNALRSQNHEHMNKMHTVAGLLQLGKHEEALRYLFEVSDQHEETTRFMQEHFEDDGVAGLLLGKISRGHELDIDVFIDPNCGLRQFPDSLDRRDIVLLVGNLIENAFDALSNIKVDQKAVYLYIGQDEDYLTILVEDNGCGMTEDTKARMLERSFSTKSGEHRGIGLFLISGIIAKGKGLLRCESSPGLGTSMEIVFPMKEAIRDAGAM</sequence>
<dbReference type="InterPro" id="IPR029151">
    <property type="entry name" value="Sensor-like_sf"/>
</dbReference>
<dbReference type="SUPFAM" id="SSF55874">
    <property type="entry name" value="ATPase domain of HSP90 chaperone/DNA topoisomerase II/histidine kinase"/>
    <property type="match status" value="1"/>
</dbReference>
<dbReference type="RefSeq" id="WP_138186150.1">
    <property type="nucleotide sequence ID" value="NZ_LS992241.1"/>
</dbReference>
<feature type="domain" description="Histidine kinase" evidence="15">
    <location>
        <begin position="416"/>
        <end position="526"/>
    </location>
</feature>
<evidence type="ECO:0000256" key="6">
    <source>
        <dbReference type="ARBA" id="ARBA00022679"/>
    </source>
</evidence>
<evidence type="ECO:0000256" key="8">
    <source>
        <dbReference type="ARBA" id="ARBA00022741"/>
    </source>
</evidence>
<evidence type="ECO:0000313" key="16">
    <source>
        <dbReference type="EMBL" id="SYX84170.1"/>
    </source>
</evidence>
<dbReference type="SUPFAM" id="SSF55785">
    <property type="entry name" value="PYP-like sensor domain (PAS domain)"/>
    <property type="match status" value="1"/>
</dbReference>
<dbReference type="InterPro" id="IPR005467">
    <property type="entry name" value="His_kinase_dom"/>
</dbReference>
<evidence type="ECO:0000259" key="15">
    <source>
        <dbReference type="PROSITE" id="PS50109"/>
    </source>
</evidence>
<dbReference type="InterPro" id="IPR004358">
    <property type="entry name" value="Sig_transdc_His_kin-like_C"/>
</dbReference>
<evidence type="ECO:0000256" key="14">
    <source>
        <dbReference type="SAM" id="Phobius"/>
    </source>
</evidence>
<keyword evidence="8" id="KW-0547">Nucleotide-binding</keyword>